<dbReference type="EMBL" id="VSSQ01063000">
    <property type="protein sequence ID" value="MPN16099.1"/>
    <property type="molecule type" value="Genomic_DNA"/>
</dbReference>
<evidence type="ECO:0000313" key="2">
    <source>
        <dbReference type="EMBL" id="MPN16099.1"/>
    </source>
</evidence>
<evidence type="ECO:0000256" key="1">
    <source>
        <dbReference type="SAM" id="MobiDB-lite"/>
    </source>
</evidence>
<feature type="region of interest" description="Disordered" evidence="1">
    <location>
        <begin position="86"/>
        <end position="121"/>
    </location>
</feature>
<dbReference type="AlphaFoldDB" id="A0A645FRQ5"/>
<feature type="compositionally biased region" description="Basic residues" evidence="1">
    <location>
        <begin position="110"/>
        <end position="121"/>
    </location>
</feature>
<protein>
    <submittedName>
        <fullName evidence="2">Uncharacterized protein</fullName>
    </submittedName>
</protein>
<proteinExistence type="predicted"/>
<comment type="caution">
    <text evidence="2">The sequence shown here is derived from an EMBL/GenBank/DDBJ whole genome shotgun (WGS) entry which is preliminary data.</text>
</comment>
<sequence>MAPIISGFTIICWRSTPCRYFRIGLEFVFSLDFLNASFVFCEFINHPCGLFVILDVSQSIAFSVDDRVRLARCPEIEIVVSEKRKSKEKDWKKKAFHNPPPPAILYSQMQKRKARERPRAE</sequence>
<gene>
    <name evidence="2" type="ORF">SDC9_163437</name>
</gene>
<accession>A0A645FRQ5</accession>
<reference evidence="2" key="1">
    <citation type="submission" date="2019-08" db="EMBL/GenBank/DDBJ databases">
        <authorList>
            <person name="Kucharzyk K."/>
            <person name="Murdoch R.W."/>
            <person name="Higgins S."/>
            <person name="Loffler F."/>
        </authorList>
    </citation>
    <scope>NUCLEOTIDE SEQUENCE</scope>
</reference>
<organism evidence="2">
    <name type="scientific">bioreactor metagenome</name>
    <dbReference type="NCBI Taxonomy" id="1076179"/>
    <lineage>
        <taxon>unclassified sequences</taxon>
        <taxon>metagenomes</taxon>
        <taxon>ecological metagenomes</taxon>
    </lineage>
</organism>
<name>A0A645FRQ5_9ZZZZ</name>